<reference evidence="8" key="1">
    <citation type="submission" date="2021-02" db="EMBL/GenBank/DDBJ databases">
        <title>Thiocyanate and organic carbon inputs drive convergent selection for specific autotrophic Afipia and Thiobacillus strains within complex microbiomes.</title>
        <authorList>
            <person name="Huddy R.J."/>
            <person name="Sachdeva R."/>
            <person name="Kadzinga F."/>
            <person name="Kantor R.S."/>
            <person name="Harrison S.T.L."/>
            <person name="Banfield J.F."/>
        </authorList>
    </citation>
    <scope>NUCLEOTIDE SEQUENCE</scope>
    <source>
        <strain evidence="8">SCN18_10_11_15_R4_P_38_20</strain>
    </source>
</reference>
<comment type="caution">
    <text evidence="8">The sequence shown here is derived from an EMBL/GenBank/DDBJ whole genome shotgun (WGS) entry which is preliminary data.</text>
</comment>
<keyword evidence="5" id="KW-0472">Membrane</keyword>
<evidence type="ECO:0000256" key="5">
    <source>
        <dbReference type="SAM" id="Phobius"/>
    </source>
</evidence>
<evidence type="ECO:0000313" key="8">
    <source>
        <dbReference type="EMBL" id="MBN9413367.1"/>
    </source>
</evidence>
<name>A0A8J7PRJ1_9PROT</name>
<keyword evidence="5" id="KW-0812">Transmembrane</keyword>
<evidence type="ECO:0000256" key="3">
    <source>
        <dbReference type="ARBA" id="ARBA00015281"/>
    </source>
</evidence>
<protein>
    <recommendedName>
        <fullName evidence="3">17 kDa surface antigen</fullName>
    </recommendedName>
</protein>
<evidence type="ECO:0000256" key="1">
    <source>
        <dbReference type="ARBA" id="ARBA00004459"/>
    </source>
</evidence>
<dbReference type="EMBL" id="JAFKGL010000021">
    <property type="protein sequence ID" value="MBN9413367.1"/>
    <property type="molecule type" value="Genomic_DNA"/>
</dbReference>
<feature type="chain" id="PRO_5035206855" description="17 kDa surface antigen" evidence="6">
    <location>
        <begin position="22"/>
        <end position="74"/>
    </location>
</feature>
<feature type="domain" description="Glycine zipper 2TM" evidence="7">
    <location>
        <begin position="31"/>
        <end position="71"/>
    </location>
</feature>
<evidence type="ECO:0000259" key="7">
    <source>
        <dbReference type="Pfam" id="PF05433"/>
    </source>
</evidence>
<evidence type="ECO:0000313" key="9">
    <source>
        <dbReference type="Proteomes" id="UP000664414"/>
    </source>
</evidence>
<dbReference type="Proteomes" id="UP000664414">
    <property type="component" value="Unassembled WGS sequence"/>
</dbReference>
<proteinExistence type="inferred from homology"/>
<comment type="subcellular location">
    <subcellularLocation>
        <location evidence="1">Cell outer membrane</location>
        <topology evidence="1">Lipid-anchor</topology>
    </subcellularLocation>
</comment>
<sequence>MKNKNTYLIVTSLLSITLLNACTTNEKQLSGTLVGAAGGAAIGSMFGGGSGRILGAVIGAGAGGFLGHEVGKKM</sequence>
<feature type="transmembrane region" description="Helical" evidence="5">
    <location>
        <begin position="40"/>
        <end position="66"/>
    </location>
</feature>
<comment type="similarity">
    <text evidence="2">Belongs to the rickettsiale 17 kDa surface antigen family.</text>
</comment>
<keyword evidence="4" id="KW-0449">Lipoprotein</keyword>
<keyword evidence="5" id="KW-1133">Transmembrane helix</keyword>
<evidence type="ECO:0000256" key="2">
    <source>
        <dbReference type="ARBA" id="ARBA00008681"/>
    </source>
</evidence>
<dbReference type="AlphaFoldDB" id="A0A8J7PRJ1"/>
<dbReference type="InterPro" id="IPR008816">
    <property type="entry name" value="Gly_zipper_2TM_dom"/>
</dbReference>
<gene>
    <name evidence="8" type="ORF">J0H12_05545</name>
</gene>
<feature type="signal peptide" evidence="6">
    <location>
        <begin position="1"/>
        <end position="21"/>
    </location>
</feature>
<evidence type="ECO:0000256" key="4">
    <source>
        <dbReference type="ARBA" id="ARBA00023288"/>
    </source>
</evidence>
<accession>A0A8J7PRJ1</accession>
<dbReference type="Pfam" id="PF05433">
    <property type="entry name" value="Rick_17kDa_Anti"/>
    <property type="match status" value="1"/>
</dbReference>
<dbReference type="GO" id="GO:0009279">
    <property type="term" value="C:cell outer membrane"/>
    <property type="evidence" value="ECO:0007669"/>
    <property type="project" value="UniProtKB-SubCell"/>
</dbReference>
<evidence type="ECO:0000256" key="6">
    <source>
        <dbReference type="SAM" id="SignalP"/>
    </source>
</evidence>
<keyword evidence="6" id="KW-0732">Signal</keyword>
<organism evidence="8 9">
    <name type="scientific">Candidatus Paracaedimonas acanthamoebae</name>
    <dbReference type="NCBI Taxonomy" id="244581"/>
    <lineage>
        <taxon>Bacteria</taxon>
        <taxon>Pseudomonadati</taxon>
        <taxon>Pseudomonadota</taxon>
        <taxon>Alphaproteobacteria</taxon>
        <taxon>Holosporales</taxon>
        <taxon>Caedimonadaceae</taxon>
        <taxon>Candidatus Paracaedimonas</taxon>
    </lineage>
</organism>